<evidence type="ECO:0000259" key="8">
    <source>
        <dbReference type="SMART" id="SM00846"/>
    </source>
</evidence>
<feature type="binding site" evidence="4">
    <location>
        <position position="187"/>
    </location>
    <ligand>
        <name>D-glyceraldehyde 3-phosphate</name>
        <dbReference type="ChEBI" id="CHEBI:59776"/>
    </ligand>
</feature>
<feature type="binding site" evidence="4">
    <location>
        <position position="240"/>
    </location>
    <ligand>
        <name>D-glyceraldehyde 3-phosphate</name>
        <dbReference type="ChEBI" id="CHEBI:59776"/>
    </ligand>
</feature>
<dbReference type="PANTHER" id="PTHR43148">
    <property type="entry name" value="GLYCERALDEHYDE-3-PHOSPHATE DEHYDROGENASE 2"/>
    <property type="match status" value="1"/>
</dbReference>
<dbReference type="CDD" id="cd05214">
    <property type="entry name" value="GAPDH_I_N"/>
    <property type="match status" value="1"/>
</dbReference>
<dbReference type="InterPro" id="IPR036291">
    <property type="entry name" value="NAD(P)-bd_dom_sf"/>
</dbReference>
<dbReference type="Proteomes" id="UP000034072">
    <property type="component" value="Unassembled WGS sequence"/>
</dbReference>
<dbReference type="PATRIC" id="fig|1619033.3.peg.826"/>
<dbReference type="Gene3D" id="3.40.50.720">
    <property type="entry name" value="NAD(P)-binding Rossmann-like Domain"/>
    <property type="match status" value="1"/>
</dbReference>
<dbReference type="FunFam" id="3.40.50.720:FF:000001">
    <property type="entry name" value="Glyceraldehyde-3-phosphate dehydrogenase"/>
    <property type="match status" value="1"/>
</dbReference>
<evidence type="ECO:0000256" key="5">
    <source>
        <dbReference type="PIRSR" id="PIRSR000149-3"/>
    </source>
</evidence>
<dbReference type="SMART" id="SM00846">
    <property type="entry name" value="Gp_dh_N"/>
    <property type="match status" value="1"/>
</dbReference>
<name>A0A0G0QI28_9BACT</name>
<feature type="binding site" evidence="4">
    <location>
        <begin position="156"/>
        <end position="158"/>
    </location>
    <ligand>
        <name>D-glyceraldehyde 3-phosphate</name>
        <dbReference type="ChEBI" id="CHEBI:59776"/>
    </ligand>
</feature>
<dbReference type="AlphaFoldDB" id="A0A0G0QI28"/>
<reference evidence="9 10" key="1">
    <citation type="journal article" date="2015" name="Nature">
        <title>rRNA introns, odd ribosomes, and small enigmatic genomes across a large radiation of phyla.</title>
        <authorList>
            <person name="Brown C.T."/>
            <person name="Hug L.A."/>
            <person name="Thomas B.C."/>
            <person name="Sharon I."/>
            <person name="Castelle C.J."/>
            <person name="Singh A."/>
            <person name="Wilkins M.J."/>
            <person name="Williams K.H."/>
            <person name="Banfield J.F."/>
        </authorList>
    </citation>
    <scope>NUCLEOTIDE SEQUENCE [LARGE SCALE GENOMIC DNA]</scope>
</reference>
<evidence type="ECO:0000256" key="7">
    <source>
        <dbReference type="RuleBase" id="RU000397"/>
    </source>
</evidence>
<feature type="active site" description="Nucleophile" evidence="3">
    <location>
        <position position="157"/>
    </location>
</feature>
<feature type="binding site" evidence="5">
    <location>
        <position position="33"/>
    </location>
    <ligand>
        <name>NAD(+)</name>
        <dbReference type="ChEBI" id="CHEBI:57540"/>
    </ligand>
</feature>
<dbReference type="PIRSF" id="PIRSF000149">
    <property type="entry name" value="GAP_DH"/>
    <property type="match status" value="1"/>
</dbReference>
<evidence type="ECO:0000256" key="4">
    <source>
        <dbReference type="PIRSR" id="PIRSR000149-2"/>
    </source>
</evidence>
<comment type="similarity">
    <text evidence="1 7">Belongs to the glyceraldehyde-3-phosphate dehydrogenase family.</text>
</comment>
<dbReference type="InterPro" id="IPR020829">
    <property type="entry name" value="GlycerAld_3-P_DH_cat"/>
</dbReference>
<dbReference type="InterPro" id="IPR020831">
    <property type="entry name" value="GlycerAld/Erythrose_P_DH"/>
</dbReference>
<dbReference type="GO" id="GO:0051287">
    <property type="term" value="F:NAD binding"/>
    <property type="evidence" value="ECO:0007669"/>
    <property type="project" value="InterPro"/>
</dbReference>
<keyword evidence="5" id="KW-0520">NAD</keyword>
<evidence type="ECO:0000256" key="2">
    <source>
        <dbReference type="ARBA" id="ARBA00023002"/>
    </source>
</evidence>
<dbReference type="SUPFAM" id="SSF55347">
    <property type="entry name" value="Glyceraldehyde-3-phosphate dehydrogenase-like, C-terminal domain"/>
    <property type="match status" value="1"/>
</dbReference>
<comment type="caution">
    <text evidence="9">The sequence shown here is derived from an EMBL/GenBank/DDBJ whole genome shotgun (WGS) entry which is preliminary data.</text>
</comment>
<dbReference type="EMBL" id="LBXZ01000013">
    <property type="protein sequence ID" value="KKR39778.1"/>
    <property type="molecule type" value="Genomic_DNA"/>
</dbReference>
<protein>
    <submittedName>
        <fullName evidence="9">Glyceraldehyde-3-phosphate dehydrogenase, type I</fullName>
    </submittedName>
</protein>
<dbReference type="PRINTS" id="PR00078">
    <property type="entry name" value="G3PDHDRGNASE"/>
</dbReference>
<dbReference type="InterPro" id="IPR020828">
    <property type="entry name" value="GlycerAld_3-P_DH_NAD(P)-bd"/>
</dbReference>
<dbReference type="GO" id="GO:0016620">
    <property type="term" value="F:oxidoreductase activity, acting on the aldehyde or oxo group of donors, NAD or NADP as acceptor"/>
    <property type="evidence" value="ECO:0007669"/>
    <property type="project" value="InterPro"/>
</dbReference>
<feature type="domain" description="Glyceraldehyde 3-phosphate dehydrogenase NAD(P) binding" evidence="8">
    <location>
        <begin position="2"/>
        <end position="157"/>
    </location>
</feature>
<evidence type="ECO:0000256" key="6">
    <source>
        <dbReference type="PIRSR" id="PIRSR000149-4"/>
    </source>
</evidence>
<evidence type="ECO:0000313" key="10">
    <source>
        <dbReference type="Proteomes" id="UP000034072"/>
    </source>
</evidence>
<dbReference type="Gene3D" id="3.30.360.10">
    <property type="entry name" value="Dihydrodipicolinate Reductase, domain 2"/>
    <property type="match status" value="1"/>
</dbReference>
<dbReference type="CDD" id="cd18126">
    <property type="entry name" value="GAPDH_I_C"/>
    <property type="match status" value="1"/>
</dbReference>
<feature type="binding site" evidence="4">
    <location>
        <begin position="217"/>
        <end position="218"/>
    </location>
    <ligand>
        <name>D-glyceraldehyde 3-phosphate</name>
        <dbReference type="ChEBI" id="CHEBI:59776"/>
    </ligand>
</feature>
<gene>
    <name evidence="9" type="ORF">UT75_C0013G0015</name>
</gene>
<dbReference type="SUPFAM" id="SSF51735">
    <property type="entry name" value="NAD(P)-binding Rossmann-fold domains"/>
    <property type="match status" value="1"/>
</dbReference>
<dbReference type="FunFam" id="3.30.360.10:FF:000002">
    <property type="entry name" value="Glyceraldehyde-3-phosphate dehydrogenase"/>
    <property type="match status" value="1"/>
</dbReference>
<organism evidence="9 10">
    <name type="scientific">Candidatus Yanofskybacteria bacterium GW2011_GWE2_40_11</name>
    <dbReference type="NCBI Taxonomy" id="1619033"/>
    <lineage>
        <taxon>Bacteria</taxon>
        <taxon>Candidatus Yanofskyibacteriota</taxon>
    </lineage>
</organism>
<feature type="binding site" evidence="5">
    <location>
        <position position="123"/>
    </location>
    <ligand>
        <name>NAD(+)</name>
        <dbReference type="ChEBI" id="CHEBI:57540"/>
    </ligand>
</feature>
<dbReference type="Pfam" id="PF02800">
    <property type="entry name" value="Gp_dh_C"/>
    <property type="match status" value="1"/>
</dbReference>
<proteinExistence type="inferred from homology"/>
<accession>A0A0G0QI28</accession>
<dbReference type="Pfam" id="PF00044">
    <property type="entry name" value="Gp_dh_N"/>
    <property type="match status" value="1"/>
</dbReference>
<feature type="binding site" evidence="5">
    <location>
        <position position="323"/>
    </location>
    <ligand>
        <name>NAD(+)</name>
        <dbReference type="ChEBI" id="CHEBI:57540"/>
    </ligand>
</feature>
<evidence type="ECO:0000256" key="3">
    <source>
        <dbReference type="PIRSR" id="PIRSR000149-1"/>
    </source>
</evidence>
<keyword evidence="2" id="KW-0560">Oxidoreductase</keyword>
<feature type="site" description="Activates thiol group during catalysis" evidence="6">
    <location>
        <position position="184"/>
    </location>
</feature>
<keyword evidence="5" id="KW-0547">Nucleotide-binding</keyword>
<sequence length="342" mass="36937">MAKIAINGFGRIGRHFLKLAIEKPELEIVAINDLGDLDYLAHLLKYDSAYGRYNKIVSTRVDGDRKYINVAGKDILFIQEKDATKLPWGTLEVDIVVEATGVFESYEKAAVHKQAGAKRVVLTAPAKDEDGPDAKTVLMGINEEDLKACTMSSNGSCTTNSVSPVMQILSEKLGVKKAFLNTVHAYTATQTLVDGPTKGTDLRRGRAAAVNIAPSTTGAAIAVTKVVTNLAGKFDGMSLRVPVVAGSISVITFVSAKPTTVEEINSFLKEAEIDVRWEGIFKTTTEQIVSADIIGESYAAVADLSLTKVVDGDLCTVFSWYDNEFGYTNTLIKHVLEVAKLI</sequence>
<evidence type="ECO:0000313" key="9">
    <source>
        <dbReference type="EMBL" id="KKR39778.1"/>
    </source>
</evidence>
<feature type="binding site" evidence="5">
    <location>
        <begin position="11"/>
        <end position="12"/>
    </location>
    <ligand>
        <name>NAD(+)</name>
        <dbReference type="ChEBI" id="CHEBI:57540"/>
    </ligand>
</feature>
<evidence type="ECO:0000256" key="1">
    <source>
        <dbReference type="ARBA" id="ARBA00007406"/>
    </source>
</evidence>